<dbReference type="PANTHER" id="PTHR45700:SF8">
    <property type="entry name" value="HECT-TYPE E3 UBIQUITIN TRANSFERASE"/>
    <property type="match status" value="1"/>
</dbReference>
<dbReference type="Gene3D" id="3.90.1750.10">
    <property type="entry name" value="Hect, E3 ligase catalytic domains"/>
    <property type="match status" value="1"/>
</dbReference>
<evidence type="ECO:0000313" key="8">
    <source>
        <dbReference type="EMBL" id="KAJ7325707.1"/>
    </source>
</evidence>
<feature type="domain" description="HECT" evidence="7">
    <location>
        <begin position="457"/>
        <end position="699"/>
    </location>
</feature>
<keyword evidence="3 8" id="KW-0808">Transferase</keyword>
<dbReference type="AlphaFoldDB" id="A0A9W9Y9C4"/>
<organism evidence="8 9">
    <name type="scientific">Desmophyllum pertusum</name>
    <dbReference type="NCBI Taxonomy" id="174260"/>
    <lineage>
        <taxon>Eukaryota</taxon>
        <taxon>Metazoa</taxon>
        <taxon>Cnidaria</taxon>
        <taxon>Anthozoa</taxon>
        <taxon>Hexacorallia</taxon>
        <taxon>Scleractinia</taxon>
        <taxon>Caryophylliina</taxon>
        <taxon>Caryophylliidae</taxon>
        <taxon>Desmophyllum</taxon>
    </lineage>
</organism>
<dbReference type="EMBL" id="MU827806">
    <property type="protein sequence ID" value="KAJ7325707.1"/>
    <property type="molecule type" value="Genomic_DNA"/>
</dbReference>
<dbReference type="InterPro" id="IPR044611">
    <property type="entry name" value="E3A/B/C-like"/>
</dbReference>
<evidence type="ECO:0000256" key="2">
    <source>
        <dbReference type="ARBA" id="ARBA00012485"/>
    </source>
</evidence>
<evidence type="ECO:0000313" key="9">
    <source>
        <dbReference type="Proteomes" id="UP001163046"/>
    </source>
</evidence>
<evidence type="ECO:0000256" key="1">
    <source>
        <dbReference type="ARBA" id="ARBA00000885"/>
    </source>
</evidence>
<protein>
    <recommendedName>
        <fullName evidence="2">HECT-type E3 ubiquitin transferase</fullName>
        <ecNumber evidence="2">2.3.2.26</ecNumber>
    </recommendedName>
</protein>
<evidence type="ECO:0000256" key="3">
    <source>
        <dbReference type="ARBA" id="ARBA00022679"/>
    </source>
</evidence>
<evidence type="ECO:0000259" key="7">
    <source>
        <dbReference type="PROSITE" id="PS50237"/>
    </source>
</evidence>
<sequence length="734" mass="83567">MSNKKNCSSDGKGGLKESRNCNQDLDGDENTDMKRAAEQRIKNYFFQLTDGCGSQECNNEYCASSGRKQTSNDDAAALALQLFMKKARLCEPLQEKNHKVPTKEVPFLTEKSFLSNLNSCVEEGSYKKLVHSIGDVFSSSESLNKSFLLDSSRKQITGTNVDIEAIREMYSALFKTGDSSVENSLINSLVALAPTLEMDLRYKLPSNDPNFLNQFVIIMENTMLHSPEYLDQALPSFLKALVLLPVKLQATLVHIWSQFSSQKIRRMVETLQQLITYQVLTGPSATGNAPVQEDEAIVAATKTMKLLNYASILGGMFDQTLCDSHDGAAASNNHDDPLLKELKINVLDCRKPLVKFEEFVNEPLNDQMEVDRDFTYFKHENQSKFSFLKYNFILSTATKCLGLFYDNRVRMYSERRLTLIYSLVRGQQATPYLRLKVRRDHLIEDALVNLEMTSQDDPTDLKKQLYVEFEGEQGIDEGGVSKEFFQLIVEEIFNPDYGMFTFDEATRYCWFNLNSFETDGQFFLIGLVLGLAIYNNIILDVHFPMVVYRKLFGKKGTFEDLKDSHSVLAISLQDLLDYEGDVESEMMCTFTIGYTDMFGSSLTKELKENGAEITVTNDNRQEFVDLYADFILNKSVERQDFDFDTLERSTEYDNGLTEGSTLIRWFWNVVHSFTMEQKKQLLMFTTGSDRIPVGGFSKLRLLIAKNGPDSDRYMAHGTPTIPFPVQIVTQEMNM</sequence>
<comment type="caution">
    <text evidence="8">The sequence shown here is derived from an EMBL/GenBank/DDBJ whole genome shotgun (WGS) entry which is preliminary data.</text>
</comment>
<dbReference type="Gene3D" id="3.30.2410.10">
    <property type="entry name" value="Hect, E3 ligase catalytic domain"/>
    <property type="match status" value="1"/>
</dbReference>
<evidence type="ECO:0000256" key="5">
    <source>
        <dbReference type="PROSITE-ProRule" id="PRU00104"/>
    </source>
</evidence>
<dbReference type="InterPro" id="IPR035983">
    <property type="entry name" value="Hect_E3_ubiquitin_ligase"/>
</dbReference>
<name>A0A9W9Y9C4_9CNID</name>
<dbReference type="CDD" id="cd00078">
    <property type="entry name" value="HECTc"/>
    <property type="match status" value="1"/>
</dbReference>
<dbReference type="Gene3D" id="3.30.2160.10">
    <property type="entry name" value="Hect, E3 ligase catalytic domain"/>
    <property type="match status" value="1"/>
</dbReference>
<proteinExistence type="predicted"/>
<dbReference type="InterPro" id="IPR000569">
    <property type="entry name" value="HECT_dom"/>
</dbReference>
<keyword evidence="8" id="KW-0436">Ligase</keyword>
<dbReference type="Pfam" id="PF16558">
    <property type="entry name" value="AZUL"/>
    <property type="match status" value="1"/>
</dbReference>
<dbReference type="OrthoDB" id="5981550at2759"/>
<dbReference type="FunFam" id="3.90.1750.10:FF:000008">
    <property type="entry name" value="Putative ubiquitin-protein ligase E3A"/>
    <property type="match status" value="1"/>
</dbReference>
<keyword evidence="4 5" id="KW-0833">Ubl conjugation pathway</keyword>
<feature type="region of interest" description="Disordered" evidence="6">
    <location>
        <begin position="1"/>
        <end position="30"/>
    </location>
</feature>
<dbReference type="InterPro" id="IPR042556">
    <property type="entry name" value="AZUL_sf"/>
</dbReference>
<evidence type="ECO:0000256" key="6">
    <source>
        <dbReference type="SAM" id="MobiDB-lite"/>
    </source>
</evidence>
<dbReference type="Gene3D" id="6.10.130.10">
    <property type="entry name" value="Ubiquitin-protein ligase E3A, N-terminal zinc-binding domain (AZUL)"/>
    <property type="match status" value="1"/>
</dbReference>
<dbReference type="SUPFAM" id="SSF56204">
    <property type="entry name" value="Hect, E3 ligase catalytic domain"/>
    <property type="match status" value="1"/>
</dbReference>
<keyword evidence="9" id="KW-1185">Reference proteome</keyword>
<keyword evidence="8" id="KW-0012">Acyltransferase</keyword>
<dbReference type="PANTHER" id="PTHR45700">
    <property type="entry name" value="UBIQUITIN-PROTEIN LIGASE E3C"/>
    <property type="match status" value="1"/>
</dbReference>
<gene>
    <name evidence="8" type="primary">UBE3A_1</name>
    <name evidence="8" type="ORF">OS493_029133</name>
</gene>
<dbReference type="Pfam" id="PF00632">
    <property type="entry name" value="HECT"/>
    <property type="match status" value="2"/>
</dbReference>
<dbReference type="GO" id="GO:0061630">
    <property type="term" value="F:ubiquitin protein ligase activity"/>
    <property type="evidence" value="ECO:0007669"/>
    <property type="project" value="UniProtKB-EC"/>
</dbReference>
<reference evidence="8" key="1">
    <citation type="submission" date="2023-01" db="EMBL/GenBank/DDBJ databases">
        <title>Genome assembly of the deep-sea coral Lophelia pertusa.</title>
        <authorList>
            <person name="Herrera S."/>
            <person name="Cordes E."/>
        </authorList>
    </citation>
    <scope>NUCLEOTIDE SEQUENCE</scope>
    <source>
        <strain evidence="8">USNM1676648</strain>
        <tissue evidence="8">Polyp</tissue>
    </source>
</reference>
<comment type="caution">
    <text evidence="5">Lacks conserved residue(s) required for the propagation of feature annotation.</text>
</comment>
<accession>A0A9W9Y9C4</accession>
<dbReference type="SMART" id="SM00119">
    <property type="entry name" value="HECTc"/>
    <property type="match status" value="1"/>
</dbReference>
<dbReference type="InterPro" id="IPR032353">
    <property type="entry name" value="AZUL"/>
</dbReference>
<dbReference type="EC" id="2.3.2.26" evidence="2"/>
<dbReference type="GO" id="GO:0000209">
    <property type="term" value="P:protein polyubiquitination"/>
    <property type="evidence" value="ECO:0007669"/>
    <property type="project" value="InterPro"/>
</dbReference>
<evidence type="ECO:0000256" key="4">
    <source>
        <dbReference type="ARBA" id="ARBA00022786"/>
    </source>
</evidence>
<dbReference type="GO" id="GO:0016874">
    <property type="term" value="F:ligase activity"/>
    <property type="evidence" value="ECO:0007669"/>
    <property type="project" value="UniProtKB-KW"/>
</dbReference>
<dbReference type="FunFam" id="3.30.2160.10:FF:000004">
    <property type="entry name" value="probable E3 ubiquitin-protein ligase HERC4 isoform X1"/>
    <property type="match status" value="1"/>
</dbReference>
<comment type="catalytic activity">
    <reaction evidence="1">
        <text>S-ubiquitinyl-[E2 ubiquitin-conjugating enzyme]-L-cysteine + [acceptor protein]-L-lysine = [E2 ubiquitin-conjugating enzyme]-L-cysteine + N(6)-ubiquitinyl-[acceptor protein]-L-lysine.</text>
        <dbReference type="EC" id="2.3.2.26"/>
    </reaction>
</comment>
<dbReference type="PROSITE" id="PS50237">
    <property type="entry name" value="HECT"/>
    <property type="match status" value="1"/>
</dbReference>
<dbReference type="Proteomes" id="UP001163046">
    <property type="component" value="Unassembled WGS sequence"/>
</dbReference>